<sequence>MYQNSKPSENDSHEKRRQFMVLILLSFLFSHTKAQDKSNEQVINPLHPSIAVVVGVLCVMFSFTFCLNCLCKILSQESALSLRPAARPLGTPRFSGIEKTAIASLPFFRFSSLKGTKEGLECVVCLSKFEDSEILRLLPKCRHAFHMCCIDQWLESHSTCPLCRYRFDAADLTIRDLHETRQTSLRIQILTSLCGENKTMKGHLSSETGVALRKIMWMRKKIMLIQQGSPCGRYKKVFHRFKYRIIVSDVLFNSPWSDVNSSDLMFLNSEILCVMSSNRFSPLELLGWQVFFMNELIGKIKEDIERKRLYESKVADLNRSQSVSSSSYTFTNTTATNLSSNSRLLNPAEMRSMSEIINFSRLTEFSIKNKIKEISLARNNGKEERIRRLWLPMARRTIQWFSGEERSSQEVEYKRHISNVPISILTGMPELYAKEGNVKRIVAPYASYNMKVES</sequence>
<organism evidence="19 20">
    <name type="scientific">Dillenia turbinata</name>
    <dbReference type="NCBI Taxonomy" id="194707"/>
    <lineage>
        <taxon>Eukaryota</taxon>
        <taxon>Viridiplantae</taxon>
        <taxon>Streptophyta</taxon>
        <taxon>Embryophyta</taxon>
        <taxon>Tracheophyta</taxon>
        <taxon>Spermatophyta</taxon>
        <taxon>Magnoliopsida</taxon>
        <taxon>eudicotyledons</taxon>
        <taxon>Gunneridae</taxon>
        <taxon>Pentapetalae</taxon>
        <taxon>Dilleniales</taxon>
        <taxon>Dilleniaceae</taxon>
        <taxon>Dillenia</taxon>
    </lineage>
</organism>
<dbReference type="EC" id="2.3.2.27" evidence="4"/>
<evidence type="ECO:0000256" key="5">
    <source>
        <dbReference type="ARBA" id="ARBA00022679"/>
    </source>
</evidence>
<comment type="caution">
    <text evidence="19">The sequence shown here is derived from an EMBL/GenBank/DDBJ whole genome shotgun (WGS) entry which is preliminary data.</text>
</comment>
<evidence type="ECO:0000256" key="12">
    <source>
        <dbReference type="ARBA" id="ARBA00022989"/>
    </source>
</evidence>
<feature type="chain" id="PRO_5042969097" description="RING-type E3 ubiquitin transferase" evidence="17">
    <location>
        <begin position="35"/>
        <end position="454"/>
    </location>
</feature>
<keyword evidence="7" id="KW-0479">Metal-binding</keyword>
<keyword evidence="5" id="KW-0808">Transferase</keyword>
<comment type="pathway">
    <text evidence="3">Protein modification; protein ubiquitination.</text>
</comment>
<evidence type="ECO:0000256" key="6">
    <source>
        <dbReference type="ARBA" id="ARBA00022692"/>
    </source>
</evidence>
<name>A0AAN8V9A8_9MAGN</name>
<keyword evidence="20" id="KW-1185">Reference proteome</keyword>
<dbReference type="PANTHER" id="PTHR46539:SF12">
    <property type="entry name" value="E3 UBIQUITIN-PROTEIN LIGASE ATL42-LIKE"/>
    <property type="match status" value="1"/>
</dbReference>
<comment type="catalytic activity">
    <reaction evidence="1">
        <text>S-ubiquitinyl-[E2 ubiquitin-conjugating enzyme]-L-cysteine + [acceptor protein]-L-lysine = [E2 ubiquitin-conjugating enzyme]-L-cysteine + N(6)-ubiquitinyl-[acceptor protein]-L-lysine.</text>
        <dbReference type="EC" id="2.3.2.27"/>
    </reaction>
</comment>
<dbReference type="AlphaFoldDB" id="A0AAN8V9A8"/>
<evidence type="ECO:0000256" key="15">
    <source>
        <dbReference type="PROSITE-ProRule" id="PRU00175"/>
    </source>
</evidence>
<dbReference type="InterPro" id="IPR001841">
    <property type="entry name" value="Znf_RING"/>
</dbReference>
<dbReference type="Gene3D" id="3.30.40.10">
    <property type="entry name" value="Zinc/RING finger domain, C3HC4 (zinc finger)"/>
    <property type="match status" value="1"/>
</dbReference>
<keyword evidence="12 16" id="KW-1133">Transmembrane helix</keyword>
<dbReference type="SUPFAM" id="SSF57850">
    <property type="entry name" value="RING/U-box"/>
    <property type="match status" value="1"/>
</dbReference>
<evidence type="ECO:0000256" key="3">
    <source>
        <dbReference type="ARBA" id="ARBA00004906"/>
    </source>
</evidence>
<comment type="similarity">
    <text evidence="14">Belongs to the RING-type zinc finger family. ATL subfamily.</text>
</comment>
<keyword evidence="6 16" id="KW-0812">Transmembrane</keyword>
<keyword evidence="10" id="KW-0833">Ubl conjugation pathway</keyword>
<evidence type="ECO:0000256" key="7">
    <source>
        <dbReference type="ARBA" id="ARBA00022723"/>
    </source>
</evidence>
<dbReference type="FunFam" id="3.30.40.10:FF:000285">
    <property type="entry name" value="RING-H2 finger protein ATL43"/>
    <property type="match status" value="1"/>
</dbReference>
<evidence type="ECO:0000256" key="10">
    <source>
        <dbReference type="ARBA" id="ARBA00022786"/>
    </source>
</evidence>
<evidence type="ECO:0000256" key="14">
    <source>
        <dbReference type="ARBA" id="ARBA00024209"/>
    </source>
</evidence>
<dbReference type="EMBL" id="JBAMMX010000014">
    <property type="protein sequence ID" value="KAK6927364.1"/>
    <property type="molecule type" value="Genomic_DNA"/>
</dbReference>
<feature type="signal peptide" evidence="17">
    <location>
        <begin position="1"/>
        <end position="34"/>
    </location>
</feature>
<dbReference type="GO" id="GO:0061630">
    <property type="term" value="F:ubiquitin protein ligase activity"/>
    <property type="evidence" value="ECO:0007669"/>
    <property type="project" value="UniProtKB-EC"/>
</dbReference>
<evidence type="ECO:0000256" key="13">
    <source>
        <dbReference type="ARBA" id="ARBA00023136"/>
    </source>
</evidence>
<comment type="subcellular location">
    <subcellularLocation>
        <location evidence="2">Membrane</location>
        <topology evidence="2">Single-pass membrane protein</topology>
    </subcellularLocation>
</comment>
<dbReference type="SMART" id="SM00184">
    <property type="entry name" value="RING"/>
    <property type="match status" value="1"/>
</dbReference>
<proteinExistence type="inferred from homology"/>
<gene>
    <name evidence="19" type="ORF">RJ641_005955</name>
</gene>
<keyword evidence="13 16" id="KW-0472">Membrane</keyword>
<reference evidence="19 20" key="1">
    <citation type="submission" date="2023-12" db="EMBL/GenBank/DDBJ databases">
        <title>A high-quality genome assembly for Dillenia turbinata (Dilleniales).</title>
        <authorList>
            <person name="Chanderbali A."/>
        </authorList>
    </citation>
    <scope>NUCLEOTIDE SEQUENCE [LARGE SCALE GENOMIC DNA]</scope>
    <source>
        <strain evidence="19">LSX21</strain>
        <tissue evidence="19">Leaf</tissue>
    </source>
</reference>
<accession>A0AAN8V9A8</accession>
<dbReference type="PANTHER" id="PTHR46539">
    <property type="entry name" value="E3 UBIQUITIN-PROTEIN LIGASE ATL42"/>
    <property type="match status" value="1"/>
</dbReference>
<evidence type="ECO:0000256" key="16">
    <source>
        <dbReference type="SAM" id="Phobius"/>
    </source>
</evidence>
<keyword evidence="8 17" id="KW-0732">Signal</keyword>
<evidence type="ECO:0000256" key="11">
    <source>
        <dbReference type="ARBA" id="ARBA00022833"/>
    </source>
</evidence>
<evidence type="ECO:0000256" key="1">
    <source>
        <dbReference type="ARBA" id="ARBA00000900"/>
    </source>
</evidence>
<dbReference type="GO" id="GO:0008270">
    <property type="term" value="F:zinc ion binding"/>
    <property type="evidence" value="ECO:0007669"/>
    <property type="project" value="UniProtKB-KW"/>
</dbReference>
<dbReference type="Proteomes" id="UP001370490">
    <property type="component" value="Unassembled WGS sequence"/>
</dbReference>
<protein>
    <recommendedName>
        <fullName evidence="4">RING-type E3 ubiquitin transferase</fullName>
        <ecNumber evidence="4">2.3.2.27</ecNumber>
    </recommendedName>
</protein>
<dbReference type="GO" id="GO:0016020">
    <property type="term" value="C:membrane"/>
    <property type="evidence" value="ECO:0007669"/>
    <property type="project" value="UniProtKB-SubCell"/>
</dbReference>
<dbReference type="CDD" id="cd16461">
    <property type="entry name" value="RING-H2_EL5-like"/>
    <property type="match status" value="1"/>
</dbReference>
<dbReference type="PROSITE" id="PS50089">
    <property type="entry name" value="ZF_RING_2"/>
    <property type="match status" value="1"/>
</dbReference>
<evidence type="ECO:0000256" key="2">
    <source>
        <dbReference type="ARBA" id="ARBA00004167"/>
    </source>
</evidence>
<evidence type="ECO:0000313" key="20">
    <source>
        <dbReference type="Proteomes" id="UP001370490"/>
    </source>
</evidence>
<evidence type="ECO:0000256" key="9">
    <source>
        <dbReference type="ARBA" id="ARBA00022771"/>
    </source>
</evidence>
<evidence type="ECO:0000256" key="17">
    <source>
        <dbReference type="SAM" id="SignalP"/>
    </source>
</evidence>
<evidence type="ECO:0000313" key="19">
    <source>
        <dbReference type="EMBL" id="KAK6927364.1"/>
    </source>
</evidence>
<evidence type="ECO:0000259" key="18">
    <source>
        <dbReference type="PROSITE" id="PS50089"/>
    </source>
</evidence>
<dbReference type="Pfam" id="PF13639">
    <property type="entry name" value="zf-RING_2"/>
    <property type="match status" value="1"/>
</dbReference>
<evidence type="ECO:0000256" key="4">
    <source>
        <dbReference type="ARBA" id="ARBA00012483"/>
    </source>
</evidence>
<dbReference type="InterPro" id="IPR013083">
    <property type="entry name" value="Znf_RING/FYVE/PHD"/>
</dbReference>
<feature type="domain" description="RING-type" evidence="18">
    <location>
        <begin position="122"/>
        <end position="164"/>
    </location>
</feature>
<feature type="transmembrane region" description="Helical" evidence="16">
    <location>
        <begin position="50"/>
        <end position="71"/>
    </location>
</feature>
<keyword evidence="9 15" id="KW-0863">Zinc-finger</keyword>
<keyword evidence="11" id="KW-0862">Zinc</keyword>
<evidence type="ECO:0000256" key="8">
    <source>
        <dbReference type="ARBA" id="ARBA00022729"/>
    </source>
</evidence>